<dbReference type="InterPro" id="IPR023115">
    <property type="entry name" value="TIF_IF2_dom3"/>
</dbReference>
<dbReference type="InterPro" id="IPR005225">
    <property type="entry name" value="Small_GTP-bd"/>
</dbReference>
<evidence type="ECO:0000256" key="9">
    <source>
        <dbReference type="RuleBase" id="RU000644"/>
    </source>
</evidence>
<keyword evidence="10" id="KW-0175">Coiled coil</keyword>
<feature type="coiled-coil region" evidence="10">
    <location>
        <begin position="448"/>
        <end position="475"/>
    </location>
</feature>
<dbReference type="InterPro" id="IPR027417">
    <property type="entry name" value="P-loop_NTPase"/>
</dbReference>
<feature type="binding site" evidence="8">
    <location>
        <begin position="252"/>
        <end position="255"/>
    </location>
    <ligand>
        <name>GTP</name>
        <dbReference type="ChEBI" id="CHEBI:37565"/>
    </ligand>
</feature>
<feature type="domain" description="Tr-type G" evidence="11">
    <location>
        <begin position="143"/>
        <end position="312"/>
    </location>
</feature>
<dbReference type="InterPro" id="IPR036925">
    <property type="entry name" value="TIF_IF2_dom3_sf"/>
</dbReference>
<dbReference type="NCBIfam" id="TIGR00231">
    <property type="entry name" value="small_GTP"/>
    <property type="match status" value="1"/>
</dbReference>
<dbReference type="Proteomes" id="UP000231493">
    <property type="component" value="Unassembled WGS sequence"/>
</dbReference>
<dbReference type="Pfam" id="PF22042">
    <property type="entry name" value="EF-G_D2"/>
    <property type="match status" value="1"/>
</dbReference>
<dbReference type="FunFam" id="3.40.50.300:FF:000019">
    <property type="entry name" value="Translation initiation factor IF-2"/>
    <property type="match status" value="1"/>
</dbReference>
<dbReference type="FunFam" id="2.40.30.10:FF:000008">
    <property type="entry name" value="Translation initiation factor IF-2"/>
    <property type="match status" value="1"/>
</dbReference>
<organism evidence="12 13">
    <name type="scientific">Candidatus Infernicultor aquiphilus</name>
    <dbReference type="NCBI Taxonomy" id="1805029"/>
    <lineage>
        <taxon>Bacteria</taxon>
        <taxon>Pseudomonadati</taxon>
        <taxon>Atribacterota</taxon>
        <taxon>Candidatus Phoenicimicrobiia</taxon>
        <taxon>Candidatus Pheonicimicrobiales</taxon>
        <taxon>Candidatus Phoenicimicrobiaceae</taxon>
        <taxon>Candidatus Infernicultor</taxon>
    </lineage>
</organism>
<proteinExistence type="inferred from homology"/>
<evidence type="ECO:0000259" key="11">
    <source>
        <dbReference type="PROSITE" id="PS51722"/>
    </source>
</evidence>
<comment type="subcellular location">
    <subcellularLocation>
        <location evidence="8">Cytoplasm</location>
    </subcellularLocation>
</comment>
<keyword evidence="3 8" id="KW-0396">Initiation factor</keyword>
<dbReference type="NCBIfam" id="TIGR00487">
    <property type="entry name" value="IF-2"/>
    <property type="match status" value="1"/>
</dbReference>
<dbReference type="GO" id="GO:0003743">
    <property type="term" value="F:translation initiation factor activity"/>
    <property type="evidence" value="ECO:0007669"/>
    <property type="project" value="UniProtKB-UniRule"/>
</dbReference>
<dbReference type="InterPro" id="IPR006847">
    <property type="entry name" value="IF2_N"/>
</dbReference>
<evidence type="ECO:0000256" key="3">
    <source>
        <dbReference type="ARBA" id="ARBA00022540"/>
    </source>
</evidence>
<dbReference type="SUPFAM" id="SSF50447">
    <property type="entry name" value="Translation proteins"/>
    <property type="match status" value="2"/>
</dbReference>
<evidence type="ECO:0000256" key="6">
    <source>
        <dbReference type="ARBA" id="ARBA00023134"/>
    </source>
</evidence>
<dbReference type="HAMAP" id="MF_00100_B">
    <property type="entry name" value="IF_2_B"/>
    <property type="match status" value="1"/>
</dbReference>
<evidence type="ECO:0000256" key="5">
    <source>
        <dbReference type="ARBA" id="ARBA00022917"/>
    </source>
</evidence>
<dbReference type="GO" id="GO:0005829">
    <property type="term" value="C:cytosol"/>
    <property type="evidence" value="ECO:0007669"/>
    <property type="project" value="TreeGrafter"/>
</dbReference>
<dbReference type="CDD" id="cd01887">
    <property type="entry name" value="IF2_eIF5B"/>
    <property type="match status" value="1"/>
</dbReference>
<dbReference type="Pfam" id="PF00009">
    <property type="entry name" value="GTP_EFTU"/>
    <property type="match status" value="1"/>
</dbReference>
<feature type="region of interest" description="G-domain" evidence="8">
    <location>
        <begin position="146"/>
        <end position="294"/>
    </location>
</feature>
<sequence>MRVYELAEDLKIPTKELIWFLNKEGIKVKNHMSTLDKDTVELIKEVITMDKKKKGTENKPPLKVLEINKLPNLKELSSQIKISLSEILQKIMQFGTITSIDKEIPVNILQHLVKEYGYKIKFSVKIKNSINFQKKDEIVKSISKPPIITIIGHVDHGKTTLLDSIRKTNVTKEEVGGITQRIGAYQIKIDNKKIVFIDTPGHEAFTTMRARGVKATDIAVLVVAADDGVMPQTIEAINHAKAANVPIIVAINKIDKSNTNIEKLKKDLSKYGLVSEEWGGDTLMVEISALQNKGIKKLLEAISLQAEMLELKANPNTPAKGIILETKLDKKRGIIGSVLVQDGSLKVGNYFITGLSYGKIRSLTNDKGKNIKEAGPSSPVEVVGFYKMPQAGDYFQVVPDDKLAKIIINEREDEERNKIIEKSSKVSLDNLFLEIKEGNLDKLKLILKTDFQGSLDALQEAIKKLKIENETVKIDIIHAGVGNITETDVMLASASDAIIIGFNIRPDLNIQKIAKSEKVDIRLYKIIYDLIDEIKAALKGYLKPKIEEYICGQAEIREIYKIPKVGTIAGSYVLNGKISKNDNIRVIRDGKLIYEGKAASLKRFKEDAREVNAGFECGIGIEKFNDIKLKDILEFYTFREINDKKIN</sequence>
<dbReference type="FunFam" id="2.40.30.10:FF:000054">
    <property type="entry name" value="Translation initiation factor IF-2"/>
    <property type="match status" value="1"/>
</dbReference>
<dbReference type="Gene3D" id="1.10.10.2480">
    <property type="match status" value="1"/>
</dbReference>
<dbReference type="FunFam" id="3.40.50.10050:FF:000001">
    <property type="entry name" value="Translation initiation factor IF-2"/>
    <property type="match status" value="1"/>
</dbReference>
<dbReference type="EMBL" id="PFIP01000138">
    <property type="protein sequence ID" value="PIX33658.1"/>
    <property type="molecule type" value="Genomic_DNA"/>
</dbReference>
<dbReference type="Gene3D" id="3.40.50.300">
    <property type="entry name" value="P-loop containing nucleotide triphosphate hydrolases"/>
    <property type="match status" value="1"/>
</dbReference>
<accession>A0A2M7K685</accession>
<keyword evidence="4 8" id="KW-0547">Nucleotide-binding</keyword>
<keyword evidence="6 8" id="KW-0342">GTP-binding</keyword>
<evidence type="ECO:0000256" key="1">
    <source>
        <dbReference type="ARBA" id="ARBA00007733"/>
    </source>
</evidence>
<feature type="binding site" evidence="8">
    <location>
        <begin position="152"/>
        <end position="159"/>
    </location>
    <ligand>
        <name>GTP</name>
        <dbReference type="ChEBI" id="CHEBI:37565"/>
    </ligand>
</feature>
<reference evidence="13" key="1">
    <citation type="submission" date="2017-09" db="EMBL/GenBank/DDBJ databases">
        <title>Depth-based differentiation of microbial function through sediment-hosted aquifers and enrichment of novel symbionts in the deep terrestrial subsurface.</title>
        <authorList>
            <person name="Probst A.J."/>
            <person name="Ladd B."/>
            <person name="Jarett J.K."/>
            <person name="Geller-Mcgrath D.E."/>
            <person name="Sieber C.M."/>
            <person name="Emerson J.B."/>
            <person name="Anantharaman K."/>
            <person name="Thomas B.C."/>
            <person name="Malmstrom R."/>
            <person name="Stieglmeier M."/>
            <person name="Klingl A."/>
            <person name="Woyke T."/>
            <person name="Ryan C.M."/>
            <person name="Banfield J.F."/>
        </authorList>
    </citation>
    <scope>NUCLEOTIDE SEQUENCE [LARGE SCALE GENOMIC DNA]</scope>
</reference>
<dbReference type="InterPro" id="IPR044145">
    <property type="entry name" value="IF2_II"/>
</dbReference>
<dbReference type="GO" id="GO:0005525">
    <property type="term" value="F:GTP binding"/>
    <property type="evidence" value="ECO:0007669"/>
    <property type="project" value="UniProtKB-KW"/>
</dbReference>
<dbReference type="Gene3D" id="2.40.30.10">
    <property type="entry name" value="Translation factors"/>
    <property type="match status" value="2"/>
</dbReference>
<dbReference type="InterPro" id="IPR000795">
    <property type="entry name" value="T_Tr_GTP-bd_dom"/>
</dbReference>
<dbReference type="CDD" id="cd03702">
    <property type="entry name" value="IF2_mtIF2_II"/>
    <property type="match status" value="1"/>
</dbReference>
<dbReference type="Pfam" id="PF11987">
    <property type="entry name" value="IF-2"/>
    <property type="match status" value="1"/>
</dbReference>
<dbReference type="PANTHER" id="PTHR43381:SF5">
    <property type="entry name" value="TR-TYPE G DOMAIN-CONTAINING PROTEIN"/>
    <property type="match status" value="1"/>
</dbReference>
<evidence type="ECO:0000256" key="7">
    <source>
        <dbReference type="ARBA" id="ARBA00025162"/>
    </source>
</evidence>
<evidence type="ECO:0000256" key="4">
    <source>
        <dbReference type="ARBA" id="ARBA00022741"/>
    </source>
</evidence>
<comment type="similarity">
    <text evidence="1 8 9">Belongs to the TRAFAC class translation factor GTPase superfamily. Classic translation factor GTPase family. IF-2 subfamily.</text>
</comment>
<dbReference type="GO" id="GO:0003924">
    <property type="term" value="F:GTPase activity"/>
    <property type="evidence" value="ECO:0007669"/>
    <property type="project" value="UniProtKB-UniRule"/>
</dbReference>
<comment type="function">
    <text evidence="7 8 9">One of the essential components for the initiation of protein synthesis. Protects formylmethionyl-tRNA from spontaneous hydrolysis and promotes its binding to the 30S ribosomal subunits. Also involved in the hydrolysis of GTP during the formation of the 70S ribosomal complex.</text>
</comment>
<name>A0A2M7K685_9BACT</name>
<evidence type="ECO:0000256" key="8">
    <source>
        <dbReference type="HAMAP-Rule" id="MF_00100"/>
    </source>
</evidence>
<gene>
    <name evidence="8" type="primary">infB</name>
    <name evidence="12" type="ORF">COZ58_06825</name>
</gene>
<dbReference type="SUPFAM" id="SSF52540">
    <property type="entry name" value="P-loop containing nucleoside triphosphate hydrolases"/>
    <property type="match status" value="1"/>
</dbReference>
<dbReference type="InterPro" id="IPR053905">
    <property type="entry name" value="EF-G-like_DII"/>
</dbReference>
<feature type="binding site" evidence="8">
    <location>
        <begin position="198"/>
        <end position="202"/>
    </location>
    <ligand>
        <name>GTP</name>
        <dbReference type="ChEBI" id="CHEBI:37565"/>
    </ligand>
</feature>
<dbReference type="InterPro" id="IPR000178">
    <property type="entry name" value="TF_IF2_bacterial-like"/>
</dbReference>
<dbReference type="Gene3D" id="3.40.50.10050">
    <property type="entry name" value="Translation initiation factor IF- 2, domain 3"/>
    <property type="match status" value="1"/>
</dbReference>
<keyword evidence="8" id="KW-0963">Cytoplasm</keyword>
<dbReference type="AlphaFoldDB" id="A0A2M7K685"/>
<dbReference type="Pfam" id="PF04760">
    <property type="entry name" value="IF2_N"/>
    <property type="match status" value="1"/>
</dbReference>
<dbReference type="PANTHER" id="PTHR43381">
    <property type="entry name" value="TRANSLATION INITIATION FACTOR IF-2-RELATED"/>
    <property type="match status" value="1"/>
</dbReference>
<protein>
    <recommendedName>
        <fullName evidence="2 8">Translation initiation factor IF-2</fullName>
    </recommendedName>
</protein>
<evidence type="ECO:0000256" key="10">
    <source>
        <dbReference type="SAM" id="Coils"/>
    </source>
</evidence>
<evidence type="ECO:0000313" key="12">
    <source>
        <dbReference type="EMBL" id="PIX33658.1"/>
    </source>
</evidence>
<dbReference type="CDD" id="cd03692">
    <property type="entry name" value="mtIF2_IVc"/>
    <property type="match status" value="1"/>
</dbReference>
<dbReference type="SUPFAM" id="SSF52156">
    <property type="entry name" value="Initiation factor IF2/eIF5b, domain 3"/>
    <property type="match status" value="1"/>
</dbReference>
<dbReference type="InterPro" id="IPR009000">
    <property type="entry name" value="Transl_B-barrel_sf"/>
</dbReference>
<evidence type="ECO:0000313" key="13">
    <source>
        <dbReference type="Proteomes" id="UP000231493"/>
    </source>
</evidence>
<evidence type="ECO:0000256" key="2">
    <source>
        <dbReference type="ARBA" id="ARBA00020675"/>
    </source>
</evidence>
<keyword evidence="5 8" id="KW-0648">Protein biosynthesis</keyword>
<dbReference type="PROSITE" id="PS51722">
    <property type="entry name" value="G_TR_2"/>
    <property type="match status" value="1"/>
</dbReference>
<dbReference type="InterPro" id="IPR015760">
    <property type="entry name" value="TIF_IF2"/>
</dbReference>
<comment type="caution">
    <text evidence="12">The sequence shown here is derived from an EMBL/GenBank/DDBJ whole genome shotgun (WGS) entry which is preliminary data.</text>
</comment>